<comment type="caution">
    <text evidence="3">The sequence shown here is derived from an EMBL/GenBank/DDBJ whole genome shotgun (WGS) entry which is preliminary data.</text>
</comment>
<keyword evidence="4" id="KW-1185">Reference proteome</keyword>
<dbReference type="EMBL" id="JAMZEL010000006">
    <property type="protein sequence ID" value="MCP1384039.1"/>
    <property type="molecule type" value="Genomic_DNA"/>
</dbReference>
<proteinExistence type="predicted"/>
<evidence type="ECO:0000313" key="4">
    <source>
        <dbReference type="Proteomes" id="UP001204772"/>
    </source>
</evidence>
<evidence type="ECO:0000256" key="1">
    <source>
        <dbReference type="SAM" id="MobiDB-lite"/>
    </source>
</evidence>
<evidence type="ECO:0000259" key="2">
    <source>
        <dbReference type="SMART" id="SM00850"/>
    </source>
</evidence>
<reference evidence="3 4" key="1">
    <citation type="submission" date="2022-06" db="EMBL/GenBank/DDBJ databases">
        <title>Runella sp. S5 genome sequencing.</title>
        <authorList>
            <person name="Park S."/>
        </authorList>
    </citation>
    <scope>NUCLEOTIDE SEQUENCE [LARGE SCALE GENOMIC DNA]</scope>
    <source>
        <strain evidence="3 4">S5</strain>
    </source>
</reference>
<keyword evidence="3" id="KW-0238">DNA-binding</keyword>
<protein>
    <submittedName>
        <fullName evidence="3">LytTR family transcriptional regulator DNA-binding domain-containing protein</fullName>
    </submittedName>
</protein>
<dbReference type="InterPro" id="IPR007492">
    <property type="entry name" value="LytTR_DNA-bd_dom"/>
</dbReference>
<dbReference type="SMART" id="SM00850">
    <property type="entry name" value="LytTR"/>
    <property type="match status" value="1"/>
</dbReference>
<evidence type="ECO:0000313" key="3">
    <source>
        <dbReference type="EMBL" id="MCP1384039.1"/>
    </source>
</evidence>
<dbReference type="Gene3D" id="2.40.50.1020">
    <property type="entry name" value="LytTr DNA-binding domain"/>
    <property type="match status" value="1"/>
</dbReference>
<dbReference type="Pfam" id="PF04397">
    <property type="entry name" value="LytTR"/>
    <property type="match status" value="1"/>
</dbReference>
<organism evidence="3 4">
    <name type="scientific">Runella salmonicolor</name>
    <dbReference type="NCBI Taxonomy" id="2950278"/>
    <lineage>
        <taxon>Bacteria</taxon>
        <taxon>Pseudomonadati</taxon>
        <taxon>Bacteroidota</taxon>
        <taxon>Cytophagia</taxon>
        <taxon>Cytophagales</taxon>
        <taxon>Spirosomataceae</taxon>
        <taxon>Runella</taxon>
    </lineage>
</organism>
<dbReference type="RefSeq" id="WP_253529273.1">
    <property type="nucleotide sequence ID" value="NZ_JAMZEL010000006.1"/>
</dbReference>
<dbReference type="GO" id="GO:0003677">
    <property type="term" value="F:DNA binding"/>
    <property type="evidence" value="ECO:0007669"/>
    <property type="project" value="UniProtKB-KW"/>
</dbReference>
<feature type="region of interest" description="Disordered" evidence="1">
    <location>
        <begin position="106"/>
        <end position="131"/>
    </location>
</feature>
<sequence length="131" mass="14964">MVHKTLLDMIVDNILISAPEVEYLTSVSNYTYIYLKDGTRLLSSHNLGKITTHLALTRVHNRVSVNKTYISKVKEGEIVMKSGFVIAPSRRMRRVLLTLETKKTPRRRKLLRDGDEAAKPKKRSLAIEDSN</sequence>
<feature type="domain" description="HTH LytTR-type" evidence="2">
    <location>
        <begin position="11"/>
        <end position="100"/>
    </location>
</feature>
<name>A0ABT1FQI6_9BACT</name>
<gene>
    <name evidence="3" type="ORF">NCI00_16450</name>
</gene>
<dbReference type="Proteomes" id="UP001204772">
    <property type="component" value="Unassembled WGS sequence"/>
</dbReference>
<accession>A0ABT1FQI6</accession>